<evidence type="ECO:0000256" key="1">
    <source>
        <dbReference type="ARBA" id="ARBA00004273"/>
    </source>
</evidence>
<evidence type="ECO:0000256" key="6">
    <source>
        <dbReference type="ARBA" id="ARBA00022989"/>
    </source>
</evidence>
<keyword evidence="4" id="KW-0812">Transmembrane</keyword>
<keyword evidence="8 9" id="KW-0472">Membrane</keyword>
<sequence length="190" mass="21174">MAGDTRDSSSTQPTPRGPPPGATEPPHHVKSTKVYEVFNAPANANSLPDGSGHNTAGGRPQNPKLSEAVKTVRIEDFKQVHMYPCVRESLLTGIGGGFGVGAVRAIWGRSRSIPKAANWAVGTFVFLSLGSYEFCQYRRMLEKSHMKRAVEIIDKKKAQKEAEAKAKREERRRLHEEKELEAKKSSWKFW</sequence>
<reference evidence="11 12" key="1">
    <citation type="submission" date="2018-05" db="EMBL/GenBank/DDBJ databases">
        <title>Genome sequencing and assembly of the regulated plant pathogen Lachnellula willkommii and related sister species for the development of diagnostic species identification markers.</title>
        <authorList>
            <person name="Giroux E."/>
            <person name="Bilodeau G."/>
        </authorList>
    </citation>
    <scope>NUCLEOTIDE SEQUENCE [LARGE SCALE GENOMIC DNA]</scope>
    <source>
        <strain evidence="11 12">CBS 268.59</strain>
    </source>
</reference>
<dbReference type="AlphaFoldDB" id="A0A8T9C5E8"/>
<dbReference type="PIRSF" id="PIRSF007871">
    <property type="entry name" value="Cox20"/>
    <property type="match status" value="1"/>
</dbReference>
<dbReference type="GO" id="GO:0033617">
    <property type="term" value="P:mitochondrial respiratory chain complex IV assembly"/>
    <property type="evidence" value="ECO:0007669"/>
    <property type="project" value="InterPro"/>
</dbReference>
<keyword evidence="5 9" id="KW-0999">Mitochondrion inner membrane</keyword>
<dbReference type="Pfam" id="PF12597">
    <property type="entry name" value="Cox20"/>
    <property type="match status" value="1"/>
</dbReference>
<evidence type="ECO:0000256" key="8">
    <source>
        <dbReference type="ARBA" id="ARBA00023136"/>
    </source>
</evidence>
<feature type="region of interest" description="Disordered" evidence="10">
    <location>
        <begin position="1"/>
        <end position="65"/>
    </location>
</feature>
<evidence type="ECO:0000313" key="11">
    <source>
        <dbReference type="EMBL" id="TVY80626.1"/>
    </source>
</evidence>
<feature type="compositionally biased region" description="Polar residues" evidence="10">
    <location>
        <begin position="42"/>
        <end position="54"/>
    </location>
</feature>
<evidence type="ECO:0000256" key="9">
    <source>
        <dbReference type="PIRNR" id="PIRNR007871"/>
    </source>
</evidence>
<gene>
    <name evidence="11" type="primary">cox20</name>
    <name evidence="11" type="ORF">LSUE1_G007767</name>
</gene>
<keyword evidence="7 9" id="KW-0496">Mitochondrion</keyword>
<comment type="subcellular location">
    <subcellularLocation>
        <location evidence="1 9">Mitochondrion inner membrane</location>
    </subcellularLocation>
</comment>
<dbReference type="OrthoDB" id="14603at2759"/>
<accession>A0A8T9C5E8</accession>
<evidence type="ECO:0000256" key="5">
    <source>
        <dbReference type="ARBA" id="ARBA00022792"/>
    </source>
</evidence>
<evidence type="ECO:0000256" key="3">
    <source>
        <dbReference type="ARBA" id="ARBA00017689"/>
    </source>
</evidence>
<keyword evidence="6" id="KW-1133">Transmembrane helix</keyword>
<evidence type="ECO:0000313" key="12">
    <source>
        <dbReference type="Proteomes" id="UP000469558"/>
    </source>
</evidence>
<dbReference type="InterPro" id="IPR022533">
    <property type="entry name" value="Cox20"/>
</dbReference>
<evidence type="ECO:0000256" key="10">
    <source>
        <dbReference type="SAM" id="MobiDB-lite"/>
    </source>
</evidence>
<comment type="caution">
    <text evidence="11">The sequence shown here is derived from an EMBL/GenBank/DDBJ whole genome shotgun (WGS) entry which is preliminary data.</text>
</comment>
<evidence type="ECO:0000256" key="4">
    <source>
        <dbReference type="ARBA" id="ARBA00022692"/>
    </source>
</evidence>
<comment type="similarity">
    <text evidence="2 9">Belongs to the COX20 family.</text>
</comment>
<dbReference type="EMBL" id="QGMK01000644">
    <property type="protein sequence ID" value="TVY80626.1"/>
    <property type="molecule type" value="Genomic_DNA"/>
</dbReference>
<keyword evidence="12" id="KW-1185">Reference proteome</keyword>
<dbReference type="GO" id="GO:0005743">
    <property type="term" value="C:mitochondrial inner membrane"/>
    <property type="evidence" value="ECO:0007669"/>
    <property type="project" value="UniProtKB-SubCell"/>
</dbReference>
<name>A0A8T9C5E8_9HELO</name>
<dbReference type="PANTHER" id="PTHR31586">
    <property type="entry name" value="CYTOCHROME C OXIDASE PROTEIN 20"/>
    <property type="match status" value="1"/>
</dbReference>
<feature type="region of interest" description="Disordered" evidence="10">
    <location>
        <begin position="158"/>
        <end position="190"/>
    </location>
</feature>
<feature type="compositionally biased region" description="Basic and acidic residues" evidence="10">
    <location>
        <begin position="158"/>
        <end position="184"/>
    </location>
</feature>
<protein>
    <recommendedName>
        <fullName evidence="3 9">Cytochrome c oxidase assembly protein COX20, mitochondrial</fullName>
    </recommendedName>
</protein>
<evidence type="ECO:0000256" key="2">
    <source>
        <dbReference type="ARBA" id="ARBA00009575"/>
    </source>
</evidence>
<dbReference type="Proteomes" id="UP000469558">
    <property type="component" value="Unassembled WGS sequence"/>
</dbReference>
<evidence type="ECO:0000256" key="7">
    <source>
        <dbReference type="ARBA" id="ARBA00023128"/>
    </source>
</evidence>
<dbReference type="PANTHER" id="PTHR31586:SF1">
    <property type="entry name" value="CYTOCHROME C OXIDASE ASSEMBLY PROTEIN COX20, MITOCHONDRIAL"/>
    <property type="match status" value="1"/>
</dbReference>
<organism evidence="11 12">
    <name type="scientific">Lachnellula suecica</name>
    <dbReference type="NCBI Taxonomy" id="602035"/>
    <lineage>
        <taxon>Eukaryota</taxon>
        <taxon>Fungi</taxon>
        <taxon>Dikarya</taxon>
        <taxon>Ascomycota</taxon>
        <taxon>Pezizomycotina</taxon>
        <taxon>Leotiomycetes</taxon>
        <taxon>Helotiales</taxon>
        <taxon>Lachnaceae</taxon>
        <taxon>Lachnellula</taxon>
    </lineage>
</organism>
<comment type="function">
    <text evidence="9">Involved in the assembly of the cytochrome c oxidase complex.</text>
</comment>
<proteinExistence type="inferred from homology"/>